<organism evidence="1 2">
    <name type="scientific">Microbulbifer elongatus</name>
    <dbReference type="NCBI Taxonomy" id="86173"/>
    <lineage>
        <taxon>Bacteria</taxon>
        <taxon>Pseudomonadati</taxon>
        <taxon>Pseudomonadota</taxon>
        <taxon>Gammaproteobacteria</taxon>
        <taxon>Cellvibrionales</taxon>
        <taxon>Microbulbiferaceae</taxon>
        <taxon>Microbulbifer</taxon>
    </lineage>
</organism>
<name>A0ABT1NY75_9GAMM</name>
<comment type="caution">
    <text evidence="1">The sequence shown here is derived from an EMBL/GenBank/DDBJ whole genome shotgun (WGS) entry which is preliminary data.</text>
</comment>
<protein>
    <submittedName>
        <fullName evidence="1">Uncharacterized protein</fullName>
    </submittedName>
</protein>
<evidence type="ECO:0000313" key="1">
    <source>
        <dbReference type="EMBL" id="MCQ3827839.1"/>
    </source>
</evidence>
<keyword evidence="2" id="KW-1185">Reference proteome</keyword>
<dbReference type="Proteomes" id="UP001205566">
    <property type="component" value="Unassembled WGS sequence"/>
</dbReference>
<gene>
    <name evidence="1" type="ORF">HXX02_00115</name>
</gene>
<evidence type="ECO:0000313" key="2">
    <source>
        <dbReference type="Proteomes" id="UP001205566"/>
    </source>
</evidence>
<reference evidence="1" key="1">
    <citation type="thesis" date="2020" institute="Technische Universitat Dresden" country="Dresden, Germany">
        <title>The Agarolytic System of Microbulbifer elongatus PORT2, Isolated from Batu Karas, Pangandaran West Java Indonesia.</title>
        <authorList>
            <person name="Anggraeni S.R."/>
        </authorList>
    </citation>
    <scope>NUCLEOTIDE SEQUENCE</scope>
    <source>
        <strain evidence="1">PORT2</strain>
    </source>
</reference>
<accession>A0ABT1NY75</accession>
<dbReference type="RefSeq" id="WP_255872776.1">
    <property type="nucleotide sequence ID" value="NZ_JACASI010000003.1"/>
</dbReference>
<sequence length="188" mass="21418">MRFLRGSLRSHFRAKSAQGKLPLPAALALWRREIKKIAVIIFLTLWGSFFLFQKWEHKRLLSDLQEIDENSISAAYIYRQETEEWVDLEAHTALIGALFSTAASDLSIHGGRPVFIEPRIKIRIEANERCYDLELSGQSSSTFKMYIAVGRAVCSEHPEFPVRSGPNGFYSVSLKAFRELLVQLGKQS</sequence>
<proteinExistence type="predicted"/>
<dbReference type="EMBL" id="JACASI010000003">
    <property type="protein sequence ID" value="MCQ3827839.1"/>
    <property type="molecule type" value="Genomic_DNA"/>
</dbReference>